<protein>
    <submittedName>
        <fullName evidence="2">Uncharacterized protein</fullName>
    </submittedName>
</protein>
<sequence>MPSGWACTTLFFVLAGIARSSFVFRLADRPLFWALLLGAISGQWQPALSLGIVVELLWLDVIALGSVVPPFGTLAFLLLFPLSIIPGWSEAHQFLAPLMFAVFAAYGASYAERYQRVALNPLVDLVTASFSSGRGCTPGQAVALGAVVRAGWQFSLYMLCYVVLWLACELLGDAIFLFEGQMSWPMLFAASMVGGILSLRTRRAYACLVGMFVAVWSFLAVTRLDIF</sequence>
<feature type="transmembrane region" description="Helical" evidence="1">
    <location>
        <begin position="30"/>
        <end position="54"/>
    </location>
</feature>
<organism evidence="2 3">
    <name type="scientific">Desulfovibrio piger ATCC 29098</name>
    <dbReference type="NCBI Taxonomy" id="411464"/>
    <lineage>
        <taxon>Bacteria</taxon>
        <taxon>Pseudomonadati</taxon>
        <taxon>Thermodesulfobacteriota</taxon>
        <taxon>Desulfovibrionia</taxon>
        <taxon>Desulfovibrionales</taxon>
        <taxon>Desulfovibrionaceae</taxon>
        <taxon>Desulfovibrio</taxon>
    </lineage>
</organism>
<evidence type="ECO:0000313" key="3">
    <source>
        <dbReference type="Proteomes" id="UP000003676"/>
    </source>
</evidence>
<accession>B6WRA8</accession>
<dbReference type="eggNOG" id="ENOG503182R">
    <property type="taxonomic scope" value="Bacteria"/>
</dbReference>
<dbReference type="EMBL" id="ABXU01000022">
    <property type="protein sequence ID" value="EEB34495.1"/>
    <property type="molecule type" value="Genomic_DNA"/>
</dbReference>
<feature type="transmembrane region" description="Helical" evidence="1">
    <location>
        <begin position="182"/>
        <end position="199"/>
    </location>
</feature>
<feature type="transmembrane region" description="Helical" evidence="1">
    <location>
        <begin position="206"/>
        <end position="224"/>
    </location>
</feature>
<keyword evidence="1" id="KW-0812">Transmembrane</keyword>
<name>B6WRA8_9BACT</name>
<dbReference type="AlphaFoldDB" id="B6WRA8"/>
<evidence type="ECO:0000313" key="2">
    <source>
        <dbReference type="EMBL" id="EEB34495.1"/>
    </source>
</evidence>
<dbReference type="HOGENOM" id="CLU_106627_0_0_7"/>
<dbReference type="Proteomes" id="UP000003676">
    <property type="component" value="Unassembled WGS sequence"/>
</dbReference>
<dbReference type="GO" id="GO:0009401">
    <property type="term" value="P:phosphoenolpyruvate-dependent sugar phosphotransferase system"/>
    <property type="evidence" value="ECO:0007669"/>
    <property type="project" value="UniProtKB-KW"/>
</dbReference>
<dbReference type="STRING" id="901.DESPIGER_0295"/>
<feature type="transmembrane region" description="Helical" evidence="1">
    <location>
        <begin position="61"/>
        <end position="85"/>
    </location>
</feature>
<dbReference type="RefSeq" id="WP_006004579.1">
    <property type="nucleotide sequence ID" value="NZ_DS996354.1"/>
</dbReference>
<reference evidence="2 3" key="2">
    <citation type="submission" date="2008-10" db="EMBL/GenBank/DDBJ databases">
        <authorList>
            <person name="Fulton L."/>
            <person name="Clifton S."/>
            <person name="Fulton B."/>
            <person name="Xu J."/>
            <person name="Minx P."/>
            <person name="Pepin K.H."/>
            <person name="Johnson M."/>
            <person name="Bhonagiri V."/>
            <person name="Nash W.E."/>
            <person name="Mardis E.R."/>
            <person name="Wilson R.K."/>
        </authorList>
    </citation>
    <scope>NUCLEOTIDE SEQUENCE [LARGE SCALE GENOMIC DNA]</scope>
    <source>
        <strain evidence="2 3">ATCC 29098</strain>
    </source>
</reference>
<comment type="caution">
    <text evidence="2">The sequence shown here is derived from an EMBL/GenBank/DDBJ whole genome shotgun (WGS) entry which is preliminary data.</text>
</comment>
<proteinExistence type="predicted"/>
<keyword evidence="1" id="KW-0472">Membrane</keyword>
<dbReference type="GO" id="GO:0005886">
    <property type="term" value="C:plasma membrane"/>
    <property type="evidence" value="ECO:0007669"/>
    <property type="project" value="UniProtKB-SubCell"/>
</dbReference>
<gene>
    <name evidence="2" type="ORF">DESPIG_00595</name>
</gene>
<feature type="transmembrane region" description="Helical" evidence="1">
    <location>
        <begin position="156"/>
        <end position="176"/>
    </location>
</feature>
<reference evidence="2 3" key="1">
    <citation type="submission" date="2008-10" db="EMBL/GenBank/DDBJ databases">
        <title>Draft genome sequence of Desulvovibrio piger (ATCC 29098).</title>
        <authorList>
            <person name="Sudarsanam P."/>
            <person name="Ley R."/>
            <person name="Guruge J."/>
            <person name="Turnbaugh P.J."/>
            <person name="Mahowald M."/>
            <person name="Liep D."/>
            <person name="Gordon J."/>
        </authorList>
    </citation>
    <scope>NUCLEOTIDE SEQUENCE [LARGE SCALE GENOMIC DNA]</scope>
    <source>
        <strain evidence="2 3">ATCC 29098</strain>
    </source>
</reference>
<feature type="transmembrane region" description="Helical" evidence="1">
    <location>
        <begin position="91"/>
        <end position="111"/>
    </location>
</feature>
<evidence type="ECO:0000256" key="1">
    <source>
        <dbReference type="SAM" id="Phobius"/>
    </source>
</evidence>
<dbReference type="OrthoDB" id="5460573at2"/>
<keyword evidence="1" id="KW-1133">Transmembrane helix</keyword>